<proteinExistence type="predicted"/>
<reference evidence="2 3" key="1">
    <citation type="journal article" date="2014" name="Int. J. Syst. Evol. Microbiol.">
        <title>Complete genome sequence of Corynebacterium casei LMG S-19264T (=DSM 44701T), isolated from a smear-ripened cheese.</title>
        <authorList>
            <consortium name="US DOE Joint Genome Institute (JGI-PGF)"/>
            <person name="Walter F."/>
            <person name="Albersmeier A."/>
            <person name="Kalinowski J."/>
            <person name="Ruckert C."/>
        </authorList>
    </citation>
    <scope>NUCLEOTIDE SEQUENCE [LARGE SCALE GENOMIC DNA]</scope>
    <source>
        <strain evidence="2 3">CCM 8669</strain>
    </source>
</reference>
<evidence type="ECO:0008006" key="4">
    <source>
        <dbReference type="Google" id="ProtNLM"/>
    </source>
</evidence>
<feature type="signal peptide" evidence="1">
    <location>
        <begin position="1"/>
        <end position="24"/>
    </location>
</feature>
<dbReference type="RefSeq" id="WP_188358640.1">
    <property type="nucleotide sequence ID" value="NZ_BMDC01000001.1"/>
</dbReference>
<evidence type="ECO:0000256" key="1">
    <source>
        <dbReference type="SAM" id="SignalP"/>
    </source>
</evidence>
<dbReference type="AlphaFoldDB" id="A0A917ILJ9"/>
<dbReference type="EMBL" id="BMDC01000001">
    <property type="protein sequence ID" value="GGH58036.1"/>
    <property type="molecule type" value="Genomic_DNA"/>
</dbReference>
<keyword evidence="3" id="KW-1185">Reference proteome</keyword>
<organism evidence="2 3">
    <name type="scientific">Rothia aerolata</name>
    <dbReference type="NCBI Taxonomy" id="1812262"/>
    <lineage>
        <taxon>Bacteria</taxon>
        <taxon>Bacillati</taxon>
        <taxon>Actinomycetota</taxon>
        <taxon>Actinomycetes</taxon>
        <taxon>Micrococcales</taxon>
        <taxon>Micrococcaceae</taxon>
        <taxon>Rothia</taxon>
    </lineage>
</organism>
<comment type="caution">
    <text evidence="2">The sequence shown here is derived from an EMBL/GenBank/DDBJ whole genome shotgun (WGS) entry which is preliminary data.</text>
</comment>
<protein>
    <recommendedName>
        <fullName evidence="4">Lipoprotein</fullName>
    </recommendedName>
</protein>
<sequence>MASKKVLAALALGSAALLSGCATTIVDGLGIEKTTNFEDNRDNVVVEAYVLDVETGEPKAATVTFEQDQMPFEGNRVEIGAEETYLKVTADNTDDLAGHRLTAVVSSDNPDDTAVCAIKDSGIFEPVHSAHAEAKGSATCQIEMH</sequence>
<dbReference type="Proteomes" id="UP000600171">
    <property type="component" value="Unassembled WGS sequence"/>
</dbReference>
<evidence type="ECO:0000313" key="3">
    <source>
        <dbReference type="Proteomes" id="UP000600171"/>
    </source>
</evidence>
<feature type="chain" id="PRO_5038423724" description="Lipoprotein" evidence="1">
    <location>
        <begin position="25"/>
        <end position="145"/>
    </location>
</feature>
<accession>A0A917ILJ9</accession>
<dbReference type="PROSITE" id="PS51257">
    <property type="entry name" value="PROKAR_LIPOPROTEIN"/>
    <property type="match status" value="1"/>
</dbReference>
<evidence type="ECO:0000313" key="2">
    <source>
        <dbReference type="EMBL" id="GGH58036.1"/>
    </source>
</evidence>
<gene>
    <name evidence="2" type="ORF">GCM10007359_03790</name>
</gene>
<keyword evidence="1" id="KW-0732">Signal</keyword>
<name>A0A917ILJ9_9MICC</name>